<evidence type="ECO:0000256" key="4">
    <source>
        <dbReference type="ARBA" id="ARBA00022475"/>
    </source>
</evidence>
<keyword evidence="9" id="KW-0869">Chloride channel</keyword>
<evidence type="ECO:0000256" key="7">
    <source>
        <dbReference type="ARBA" id="ARBA00023065"/>
    </source>
</evidence>
<evidence type="ECO:0000256" key="1">
    <source>
        <dbReference type="ARBA" id="ARBA00004651"/>
    </source>
</evidence>
<keyword evidence="5 13" id="KW-0812">Transmembrane</keyword>
<dbReference type="GO" id="GO:0072320">
    <property type="term" value="F:volume-sensitive chloride channel activity"/>
    <property type="evidence" value="ECO:0007669"/>
    <property type="project" value="TreeGrafter"/>
</dbReference>
<dbReference type="AlphaFoldDB" id="A0A7S4E2K4"/>
<evidence type="ECO:0000313" key="14">
    <source>
        <dbReference type="EMBL" id="CAE0686526.1"/>
    </source>
</evidence>
<dbReference type="GO" id="GO:0005886">
    <property type="term" value="C:plasma membrane"/>
    <property type="evidence" value="ECO:0007669"/>
    <property type="project" value="UniProtKB-SubCell"/>
</dbReference>
<dbReference type="GO" id="GO:0005229">
    <property type="term" value="F:intracellularly calcium-gated chloride channel activity"/>
    <property type="evidence" value="ECO:0007669"/>
    <property type="project" value="TreeGrafter"/>
</dbReference>
<keyword evidence="7" id="KW-0406">Ion transport</keyword>
<evidence type="ECO:0000256" key="13">
    <source>
        <dbReference type="SAM" id="Phobius"/>
    </source>
</evidence>
<evidence type="ECO:0000256" key="11">
    <source>
        <dbReference type="ARBA" id="ARBA00023214"/>
    </source>
</evidence>
<feature type="transmembrane region" description="Helical" evidence="13">
    <location>
        <begin position="104"/>
        <end position="124"/>
    </location>
</feature>
<comment type="similarity">
    <text evidence="2">Belongs to the tweety family.</text>
</comment>
<sequence length="551" mass="57852">MATPRPAATPPCDADPPCTETVESLWGMGSQPEDPDVVVGAEGSYDMDMTTLMATVIAIGVILLLVHACFRLGLCCKHFACKGKPIQKKCCPCVEKKCCKRQALILKIALALILVGVVLSLLSYTAGSDRIGAAVEDVADAMKQLEVILGRLQQILGNMVNSVTDMTVGVNGIACDANAMLLAGKTDPTPDIVADLTKTNTTIATMKQSIYDMKSDVEKYRKRAEDPQVQDMINYAIALMVSLPFIIYILTTCLGVACTACRSVMPEGKVKKMSKNCAWCHLNTGACWAGGPGLILALVIFVALFIVSIALADFCYVGPGPVMLAAARDNNETSALTYYLECAGENPMAKDVDAMAAAVANLTDATASLTSLPTCDANLDTALQLCTHDVNMNLLEVPSGATSACTPSHTAGCVIGDPVCANVPAADTAVTTSVASLLASVADIKADVLNCTKFQPIIETAFHDGVCTEAVAGLYYIWQVVAAAGVFTYIGIWLVPFATAAFKQEGGGVVGVADTDPEKGIFGDQSEYDETGKLMEAAAVADQPEADEPVL</sequence>
<evidence type="ECO:0000256" key="2">
    <source>
        <dbReference type="ARBA" id="ARBA00009849"/>
    </source>
</evidence>
<keyword evidence="12" id="KW-0407">Ion channel</keyword>
<evidence type="ECO:0000256" key="3">
    <source>
        <dbReference type="ARBA" id="ARBA00022448"/>
    </source>
</evidence>
<feature type="transmembrane region" description="Helical" evidence="13">
    <location>
        <begin position="52"/>
        <end position="74"/>
    </location>
</feature>
<dbReference type="GO" id="GO:0034707">
    <property type="term" value="C:chloride channel complex"/>
    <property type="evidence" value="ECO:0007669"/>
    <property type="project" value="UniProtKB-KW"/>
</dbReference>
<protein>
    <submittedName>
        <fullName evidence="14">Uncharacterized protein</fullName>
    </submittedName>
</protein>
<comment type="subcellular location">
    <subcellularLocation>
        <location evidence="1">Cell membrane</location>
        <topology evidence="1">Multi-pass membrane protein</topology>
    </subcellularLocation>
</comment>
<organism evidence="14">
    <name type="scientific">Pelagomonas calceolata</name>
    <dbReference type="NCBI Taxonomy" id="35677"/>
    <lineage>
        <taxon>Eukaryota</taxon>
        <taxon>Sar</taxon>
        <taxon>Stramenopiles</taxon>
        <taxon>Ochrophyta</taxon>
        <taxon>Pelagophyceae</taxon>
        <taxon>Pelagomonadales</taxon>
        <taxon>Pelagomonadaceae</taxon>
        <taxon>Pelagomonas</taxon>
    </lineage>
</organism>
<dbReference type="EMBL" id="CAKKNE010000005">
    <property type="protein sequence ID" value="CAH0375721.1"/>
    <property type="molecule type" value="Genomic_DNA"/>
</dbReference>
<reference evidence="14" key="1">
    <citation type="submission" date="2021-01" db="EMBL/GenBank/DDBJ databases">
        <authorList>
            <person name="Corre E."/>
            <person name="Pelletier E."/>
            <person name="Niang G."/>
            <person name="Scheremetjew M."/>
            <person name="Finn R."/>
            <person name="Kale V."/>
            <person name="Holt S."/>
            <person name="Cochrane G."/>
            <person name="Meng A."/>
            <person name="Brown T."/>
            <person name="Cohen L."/>
        </authorList>
    </citation>
    <scope>NUCLEOTIDE SEQUENCE</scope>
    <source>
        <strain evidence="14">CCMP1756</strain>
    </source>
</reference>
<evidence type="ECO:0000256" key="10">
    <source>
        <dbReference type="ARBA" id="ARBA00023180"/>
    </source>
</evidence>
<keyword evidence="16" id="KW-1185">Reference proteome</keyword>
<evidence type="ECO:0000313" key="16">
    <source>
        <dbReference type="Proteomes" id="UP000789595"/>
    </source>
</evidence>
<keyword evidence="8 13" id="KW-0472">Membrane</keyword>
<evidence type="ECO:0000256" key="8">
    <source>
        <dbReference type="ARBA" id="ARBA00023136"/>
    </source>
</evidence>
<keyword evidence="6 13" id="KW-1133">Transmembrane helix</keyword>
<evidence type="ECO:0000256" key="5">
    <source>
        <dbReference type="ARBA" id="ARBA00022692"/>
    </source>
</evidence>
<accession>A0A7S4E2K4</accession>
<gene>
    <name evidence="14" type="ORF">PCAL00307_LOCUS1960</name>
    <name evidence="15" type="ORF">PECAL_5P02600</name>
</gene>
<reference evidence="15" key="2">
    <citation type="submission" date="2021-11" db="EMBL/GenBank/DDBJ databases">
        <authorList>
            <consortium name="Genoscope - CEA"/>
            <person name="William W."/>
        </authorList>
    </citation>
    <scope>NUCLEOTIDE SEQUENCE</scope>
</reference>
<keyword evidence="4" id="KW-1003">Cell membrane</keyword>
<proteinExistence type="inferred from homology"/>
<evidence type="ECO:0000256" key="6">
    <source>
        <dbReference type="ARBA" id="ARBA00022989"/>
    </source>
</evidence>
<dbReference type="EMBL" id="HBIW01002330">
    <property type="protein sequence ID" value="CAE0686526.1"/>
    <property type="molecule type" value="Transcribed_RNA"/>
</dbReference>
<dbReference type="Proteomes" id="UP000789595">
    <property type="component" value="Unassembled WGS sequence"/>
</dbReference>
<evidence type="ECO:0000313" key="15">
    <source>
        <dbReference type="EMBL" id="CAH0375721.1"/>
    </source>
</evidence>
<feature type="transmembrane region" description="Helical" evidence="13">
    <location>
        <begin position="232"/>
        <end position="265"/>
    </location>
</feature>
<evidence type="ECO:0000256" key="12">
    <source>
        <dbReference type="ARBA" id="ARBA00023303"/>
    </source>
</evidence>
<dbReference type="PANTHER" id="PTHR12424">
    <property type="entry name" value="TWEETY-RELATED"/>
    <property type="match status" value="1"/>
</dbReference>
<evidence type="ECO:0000256" key="9">
    <source>
        <dbReference type="ARBA" id="ARBA00023173"/>
    </source>
</evidence>
<dbReference type="InterPro" id="IPR006990">
    <property type="entry name" value="Tweety"/>
</dbReference>
<keyword evidence="11" id="KW-0868">Chloride</keyword>
<name>A0A7S4E2K4_9STRA</name>
<feature type="transmembrane region" description="Helical" evidence="13">
    <location>
        <begin position="475"/>
        <end position="495"/>
    </location>
</feature>
<dbReference type="PANTHER" id="PTHR12424:SF8">
    <property type="entry name" value="PROTEIN TWEETY"/>
    <property type="match status" value="1"/>
</dbReference>
<feature type="transmembrane region" description="Helical" evidence="13">
    <location>
        <begin position="286"/>
        <end position="311"/>
    </location>
</feature>
<keyword evidence="3" id="KW-0813">Transport</keyword>
<keyword evidence="10" id="KW-0325">Glycoprotein</keyword>